<evidence type="ECO:0000256" key="8">
    <source>
        <dbReference type="ARBA" id="ARBA00023125"/>
    </source>
</evidence>
<dbReference type="InterPro" id="IPR004609">
    <property type="entry name" value="ATP-dep_DNA_helicase_RecG"/>
</dbReference>
<dbReference type="GO" id="GO:0005524">
    <property type="term" value="F:ATP binding"/>
    <property type="evidence" value="ECO:0007669"/>
    <property type="project" value="UniProtKB-KW"/>
</dbReference>
<evidence type="ECO:0000256" key="14">
    <source>
        <dbReference type="ARBA" id="ARBA00048988"/>
    </source>
</evidence>
<dbReference type="Gene3D" id="3.40.50.300">
    <property type="entry name" value="P-loop containing nucleotide triphosphate hydrolases"/>
    <property type="match status" value="2"/>
</dbReference>
<dbReference type="AlphaFoldDB" id="A0A8E4FA65"/>
<dbReference type="PANTHER" id="PTHR47964">
    <property type="entry name" value="ATP-DEPENDENT DNA HELICASE HOMOLOG RECG, CHLOROPLASTIC"/>
    <property type="match status" value="1"/>
</dbReference>
<evidence type="ECO:0000259" key="16">
    <source>
        <dbReference type="PROSITE" id="PS51192"/>
    </source>
</evidence>
<evidence type="ECO:0000256" key="3">
    <source>
        <dbReference type="ARBA" id="ARBA00022741"/>
    </source>
</evidence>
<dbReference type="GO" id="GO:0003677">
    <property type="term" value="F:DNA binding"/>
    <property type="evidence" value="ECO:0007669"/>
    <property type="project" value="UniProtKB-KW"/>
</dbReference>
<evidence type="ECO:0000259" key="17">
    <source>
        <dbReference type="PROSITE" id="PS51194"/>
    </source>
</evidence>
<dbReference type="InterPro" id="IPR027417">
    <property type="entry name" value="P-loop_NTPase"/>
</dbReference>
<evidence type="ECO:0000256" key="6">
    <source>
        <dbReference type="ARBA" id="ARBA00022806"/>
    </source>
</evidence>
<dbReference type="PANTHER" id="PTHR47964:SF1">
    <property type="entry name" value="ATP-DEPENDENT DNA HELICASE HOMOLOG RECG, CHLOROPLASTIC"/>
    <property type="match status" value="1"/>
</dbReference>
<evidence type="ECO:0000313" key="18">
    <source>
        <dbReference type="EMBL" id="NNH37809.1"/>
    </source>
</evidence>
<dbReference type="GO" id="GO:0006281">
    <property type="term" value="P:DNA repair"/>
    <property type="evidence" value="ECO:0007669"/>
    <property type="project" value="UniProtKB-UniRule"/>
</dbReference>
<dbReference type="InterPro" id="IPR033454">
    <property type="entry name" value="RecG_wedge"/>
</dbReference>
<dbReference type="SMART" id="SM00487">
    <property type="entry name" value="DEXDc"/>
    <property type="match status" value="1"/>
</dbReference>
<gene>
    <name evidence="18" type="primary">recG</name>
    <name evidence="18" type="ORF">HLH11_03910</name>
</gene>
<accession>A0A8E4FA65</accession>
<dbReference type="Proteomes" id="UP000532147">
    <property type="component" value="Unassembled WGS sequence"/>
</dbReference>
<evidence type="ECO:0000256" key="2">
    <source>
        <dbReference type="ARBA" id="ARBA00017846"/>
    </source>
</evidence>
<dbReference type="SUPFAM" id="SSF52540">
    <property type="entry name" value="P-loop containing nucleoside triphosphate hydrolases"/>
    <property type="match status" value="2"/>
</dbReference>
<dbReference type="PROSITE" id="PS51194">
    <property type="entry name" value="HELICASE_CTER"/>
    <property type="match status" value="1"/>
</dbReference>
<reference evidence="18 19" key="1">
    <citation type="submission" date="2020-04" db="EMBL/GenBank/DDBJ databases">
        <title>Acinetobacter Taxon 24.</title>
        <authorList>
            <person name="Nemec A."/>
            <person name="Radolfova-Krizova L."/>
            <person name="Higgins P.G."/>
            <person name="Spanelova P."/>
        </authorList>
    </citation>
    <scope>NUCLEOTIDE SEQUENCE [LARGE SCALE GENOMIC DNA]</scope>
    <source>
        <strain evidence="18 19">ANC 4280</strain>
    </source>
</reference>
<dbReference type="InterPro" id="IPR045562">
    <property type="entry name" value="RecG_dom3_C"/>
</dbReference>
<evidence type="ECO:0000256" key="10">
    <source>
        <dbReference type="ARBA" id="ARBA00023204"/>
    </source>
</evidence>
<dbReference type="InterPro" id="IPR047112">
    <property type="entry name" value="RecG/Mfd"/>
</dbReference>
<dbReference type="RefSeq" id="WP_171533920.1">
    <property type="nucleotide sequence ID" value="NZ_JABERH010000007.1"/>
</dbReference>
<dbReference type="SUPFAM" id="SSF50249">
    <property type="entry name" value="Nucleic acid-binding proteins"/>
    <property type="match status" value="1"/>
</dbReference>
<comment type="catalytic activity">
    <reaction evidence="12 15">
        <text>Couples ATP hydrolysis with the unwinding of duplex DNA by translocating in the 3'-5' direction.</text>
        <dbReference type="EC" id="5.6.2.4"/>
    </reaction>
</comment>
<feature type="domain" description="Helicase C-terminal" evidence="17">
    <location>
        <begin position="470"/>
        <end position="616"/>
    </location>
</feature>
<dbReference type="InterPro" id="IPR011545">
    <property type="entry name" value="DEAD/DEAH_box_helicase_dom"/>
</dbReference>
<keyword evidence="5 15" id="KW-0378">Hydrolase</keyword>
<dbReference type="NCBIfam" id="TIGR00643">
    <property type="entry name" value="recG"/>
    <property type="match status" value="1"/>
</dbReference>
<name>A0A8E4FA65_9GAMM</name>
<dbReference type="InterPro" id="IPR001650">
    <property type="entry name" value="Helicase_C-like"/>
</dbReference>
<evidence type="ECO:0000256" key="15">
    <source>
        <dbReference type="RuleBase" id="RU363016"/>
    </source>
</evidence>
<keyword evidence="7 15" id="KW-0067">ATP-binding</keyword>
<sequence length="681" mass="75704">MAAVHQLQGVGTASAALLEKLNIFSTDDLLFHLPRDYEDRSTIIPMNQLTVGRSYLLEGVVKGVDFPPGKRKSMAVLLEDDFGKVTLRFYHVYKALTDRAKIGNQLRIFGEVRVGARGLEMYHPEIQLITEHTPLPKTELTAIYPATEGLTQAKIRDYVKQALKQHSDDLPELLPEKFTNGYALKQALEYIHEPPLNANMLQLAQGSHPAQQRLIFEELVAHQISLLSRRAYIQQIEAPSFSPSKNFAKQLLGSLPFSLTGAQKRVSKEIVQDLKQNKPMLRLVQGDVGAGKTLVAGVAACHALEEGWQVALMAPTEILAEQHYLNFKKWFEPLGLTVSWLSGKQKGKARAAAEQGIKEGTANLVVGTHALFQENVGFAKLGLVIIDEQHRFGVDQRLALRNKGLNGMTPHQLVMTATPIPRTLAMSAYGDLDTSVIDELPPGRTPIQTVTIPLDRREEVLARIATNCAEGKQAYWVCTLVEQSETLDAQAAEATFQEIKERFPHLNAGLVHGKMKADEKQSVMQQFKDNQLQLLIATTVIEVGVDVPNASIMVIENAERLGLSQLHQLRGRVGRGATASFCALLYKSPLSQNGQERLRILRESNDGFVIAEKDLEIRGPGELLGTKQTGDMGFRVAKLERDDHLLNQAHYVAQQILKDYPENAKALLKRWLPEAPRYAYV</sequence>
<evidence type="ECO:0000256" key="11">
    <source>
        <dbReference type="ARBA" id="ARBA00023235"/>
    </source>
</evidence>
<evidence type="ECO:0000256" key="13">
    <source>
        <dbReference type="ARBA" id="ARBA00034808"/>
    </source>
</evidence>
<dbReference type="CDD" id="cd04488">
    <property type="entry name" value="RecG_wedge_OBF"/>
    <property type="match status" value="1"/>
</dbReference>
<organism evidence="18 19">
    <name type="scientific">Acinetobacter terrae</name>
    <dbReference type="NCBI Taxonomy" id="2731247"/>
    <lineage>
        <taxon>Bacteria</taxon>
        <taxon>Pseudomonadati</taxon>
        <taxon>Pseudomonadota</taxon>
        <taxon>Gammaproteobacteria</taxon>
        <taxon>Moraxellales</taxon>
        <taxon>Moraxellaceae</taxon>
        <taxon>Acinetobacter</taxon>
        <taxon>Acinetobacter Taxon 24</taxon>
    </lineage>
</organism>
<evidence type="ECO:0000256" key="5">
    <source>
        <dbReference type="ARBA" id="ARBA00022801"/>
    </source>
</evidence>
<comment type="catalytic activity">
    <reaction evidence="14 15">
        <text>ATP + H2O = ADP + phosphate + H(+)</text>
        <dbReference type="Rhea" id="RHEA:13065"/>
        <dbReference type="ChEBI" id="CHEBI:15377"/>
        <dbReference type="ChEBI" id="CHEBI:15378"/>
        <dbReference type="ChEBI" id="CHEBI:30616"/>
        <dbReference type="ChEBI" id="CHEBI:43474"/>
        <dbReference type="ChEBI" id="CHEBI:456216"/>
        <dbReference type="EC" id="5.6.2.4"/>
    </reaction>
</comment>
<dbReference type="Pfam" id="PF00270">
    <property type="entry name" value="DEAD"/>
    <property type="match status" value="1"/>
</dbReference>
<dbReference type="InterPro" id="IPR014001">
    <property type="entry name" value="Helicase_ATP-bd"/>
</dbReference>
<dbReference type="CDD" id="cd17992">
    <property type="entry name" value="DEXHc_RecG"/>
    <property type="match status" value="1"/>
</dbReference>
<dbReference type="NCBIfam" id="NF008163">
    <property type="entry name" value="PRK10917.1-1"/>
    <property type="match status" value="1"/>
</dbReference>
<dbReference type="InterPro" id="IPR012340">
    <property type="entry name" value="NA-bd_OB-fold"/>
</dbReference>
<dbReference type="FunFam" id="3.40.50.300:FF:000391">
    <property type="entry name" value="ATP-dependent DNA helicase RecG"/>
    <property type="match status" value="1"/>
</dbReference>
<dbReference type="GO" id="GO:0043138">
    <property type="term" value="F:3'-5' DNA helicase activity"/>
    <property type="evidence" value="ECO:0007669"/>
    <property type="project" value="UniProtKB-EC"/>
</dbReference>
<dbReference type="EC" id="5.6.2.4" evidence="13 15"/>
<protein>
    <recommendedName>
        <fullName evidence="2 15">ATP-dependent DNA helicase RecG</fullName>
        <ecNumber evidence="13 15">5.6.2.4</ecNumber>
    </recommendedName>
</protein>
<evidence type="ECO:0000256" key="7">
    <source>
        <dbReference type="ARBA" id="ARBA00022840"/>
    </source>
</evidence>
<dbReference type="GO" id="GO:0006310">
    <property type="term" value="P:DNA recombination"/>
    <property type="evidence" value="ECO:0007669"/>
    <property type="project" value="UniProtKB-UniRule"/>
</dbReference>
<dbReference type="GO" id="GO:0016787">
    <property type="term" value="F:hydrolase activity"/>
    <property type="evidence" value="ECO:0007669"/>
    <property type="project" value="UniProtKB-KW"/>
</dbReference>
<comment type="function">
    <text evidence="15">Plays a critical role in recombination and DNA repair. Helps process Holliday junction intermediates to mature products by catalyzing branch migration. Has replication fork regression activity, unwinds stalled or blocked replication forks to make a HJ that can be resolved. Has a DNA unwinding activity characteristic of a DNA helicase with 3'-5' polarity.</text>
</comment>
<dbReference type="NCBIfam" id="NF008168">
    <property type="entry name" value="PRK10917.2-2"/>
    <property type="match status" value="1"/>
</dbReference>
<keyword evidence="10 15" id="KW-0234">DNA repair</keyword>
<evidence type="ECO:0000313" key="19">
    <source>
        <dbReference type="Proteomes" id="UP000532147"/>
    </source>
</evidence>
<dbReference type="Pfam" id="PF17191">
    <property type="entry name" value="RecG_wedge"/>
    <property type="match status" value="1"/>
</dbReference>
<dbReference type="Pfam" id="PF00271">
    <property type="entry name" value="Helicase_C"/>
    <property type="match status" value="1"/>
</dbReference>
<keyword evidence="6 15" id="KW-0347">Helicase</keyword>
<keyword evidence="11" id="KW-0413">Isomerase</keyword>
<dbReference type="PROSITE" id="PS51192">
    <property type="entry name" value="HELICASE_ATP_BIND_1"/>
    <property type="match status" value="1"/>
</dbReference>
<dbReference type="EMBL" id="JABERH010000007">
    <property type="protein sequence ID" value="NNH37809.1"/>
    <property type="molecule type" value="Genomic_DNA"/>
</dbReference>
<proteinExistence type="inferred from homology"/>
<comment type="similarity">
    <text evidence="1 15">Belongs to the helicase family. RecG subfamily.</text>
</comment>
<comment type="caution">
    <text evidence="18">The sequence shown here is derived from an EMBL/GenBank/DDBJ whole genome shotgun (WGS) entry which is preliminary data.</text>
</comment>
<dbReference type="Gene3D" id="2.40.50.140">
    <property type="entry name" value="Nucleic acid-binding proteins"/>
    <property type="match status" value="1"/>
</dbReference>
<keyword evidence="4 15" id="KW-0227">DNA damage</keyword>
<evidence type="ECO:0000256" key="4">
    <source>
        <dbReference type="ARBA" id="ARBA00022763"/>
    </source>
</evidence>
<keyword evidence="3 15" id="KW-0547">Nucleotide-binding</keyword>
<evidence type="ECO:0000256" key="1">
    <source>
        <dbReference type="ARBA" id="ARBA00007504"/>
    </source>
</evidence>
<evidence type="ECO:0000256" key="9">
    <source>
        <dbReference type="ARBA" id="ARBA00023172"/>
    </source>
</evidence>
<dbReference type="SMART" id="SM00490">
    <property type="entry name" value="HELICc"/>
    <property type="match status" value="1"/>
</dbReference>
<dbReference type="Pfam" id="PF19833">
    <property type="entry name" value="RecG_dom3_C"/>
    <property type="match status" value="1"/>
</dbReference>
<evidence type="ECO:0000256" key="12">
    <source>
        <dbReference type="ARBA" id="ARBA00034617"/>
    </source>
</evidence>
<keyword evidence="9 15" id="KW-0233">DNA recombination</keyword>
<dbReference type="NCBIfam" id="NF008166">
    <property type="entry name" value="PRK10917.1-4"/>
    <property type="match status" value="1"/>
</dbReference>
<dbReference type="NCBIfam" id="NF008165">
    <property type="entry name" value="PRK10917.1-3"/>
    <property type="match status" value="1"/>
</dbReference>
<feature type="domain" description="Helicase ATP-binding" evidence="16">
    <location>
        <begin position="273"/>
        <end position="437"/>
    </location>
</feature>
<keyword evidence="8" id="KW-0238">DNA-binding</keyword>